<proteinExistence type="predicted"/>
<dbReference type="Proteomes" id="UP001242368">
    <property type="component" value="Unassembled WGS sequence"/>
</dbReference>
<evidence type="ECO:0000313" key="2">
    <source>
        <dbReference type="EMBL" id="MDN3709901.1"/>
    </source>
</evidence>
<evidence type="ECO:0000256" key="1">
    <source>
        <dbReference type="SAM" id="MobiDB-lite"/>
    </source>
</evidence>
<protein>
    <submittedName>
        <fullName evidence="2">Uncharacterized protein</fullName>
    </submittedName>
</protein>
<evidence type="ECO:0000313" key="3">
    <source>
        <dbReference type="Proteomes" id="UP001242368"/>
    </source>
</evidence>
<gene>
    <name evidence="2" type="ORF">QW060_23605</name>
</gene>
<reference evidence="3" key="1">
    <citation type="journal article" date="2019" name="Int. J. Syst. Evol. Microbiol.">
        <title>The Global Catalogue of Microorganisms (GCM) 10K type strain sequencing project: providing services to taxonomists for standard genome sequencing and annotation.</title>
        <authorList>
            <consortium name="The Broad Institute Genomics Platform"/>
            <consortium name="The Broad Institute Genome Sequencing Center for Infectious Disease"/>
            <person name="Wu L."/>
            <person name="Ma J."/>
        </authorList>
    </citation>
    <scope>NUCLEOTIDE SEQUENCE [LARGE SCALE GENOMIC DNA]</scope>
    <source>
        <strain evidence="3">CECT 7184</strain>
    </source>
</reference>
<accession>A0ABT8D0K8</accession>
<feature type="compositionally biased region" description="Basic and acidic residues" evidence="1">
    <location>
        <begin position="32"/>
        <end position="42"/>
    </location>
</feature>
<keyword evidence="3" id="KW-1185">Reference proteome</keyword>
<feature type="region of interest" description="Disordered" evidence="1">
    <location>
        <begin position="30"/>
        <end position="51"/>
    </location>
</feature>
<name>A0ABT8D0K8_9FLAO</name>
<sequence length="51" mass="6112">MKFIWIRQTVTQKDNGERRTINLSFTYRFNQKKAEKPGRNGNEENGGEEYM</sequence>
<dbReference type="RefSeq" id="WP_290365286.1">
    <property type="nucleotide sequence ID" value="NZ_JAUFQU010000068.1"/>
</dbReference>
<dbReference type="EMBL" id="JAUFQU010000068">
    <property type="protein sequence ID" value="MDN3709901.1"/>
    <property type="molecule type" value="Genomic_DNA"/>
</dbReference>
<comment type="caution">
    <text evidence="2">The sequence shown here is derived from an EMBL/GenBank/DDBJ whole genome shotgun (WGS) entry which is preliminary data.</text>
</comment>
<organism evidence="2 3">
    <name type="scientific">Paenimyroides ceti</name>
    <dbReference type="NCBI Taxonomy" id="395087"/>
    <lineage>
        <taxon>Bacteria</taxon>
        <taxon>Pseudomonadati</taxon>
        <taxon>Bacteroidota</taxon>
        <taxon>Flavobacteriia</taxon>
        <taxon>Flavobacteriales</taxon>
        <taxon>Flavobacteriaceae</taxon>
        <taxon>Paenimyroides</taxon>
    </lineage>
</organism>